<keyword evidence="2" id="KW-1185">Reference proteome</keyword>
<reference evidence="1 2" key="1">
    <citation type="journal article" date="2021" name="Genome Biol. Evol.">
        <title>Complete Genome Sequencing of a Novel Gloeobacter Species from a Waterfall Cave in Mexico.</title>
        <authorList>
            <person name="Saw J.H."/>
            <person name="Cardona T."/>
            <person name="Montejano G."/>
        </authorList>
    </citation>
    <scope>NUCLEOTIDE SEQUENCE [LARGE SCALE GENOMIC DNA]</scope>
    <source>
        <strain evidence="1">MG652769</strain>
    </source>
</reference>
<proteinExistence type="predicted"/>
<name>A0ABY3PMQ9_9CYAN</name>
<dbReference type="Proteomes" id="UP001054846">
    <property type="component" value="Chromosome"/>
</dbReference>
<evidence type="ECO:0000313" key="1">
    <source>
        <dbReference type="EMBL" id="UFP94687.1"/>
    </source>
</evidence>
<organism evidence="1 2">
    <name type="scientific">Gloeobacter morelensis MG652769</name>
    <dbReference type="NCBI Taxonomy" id="2781736"/>
    <lineage>
        <taxon>Bacteria</taxon>
        <taxon>Bacillati</taxon>
        <taxon>Cyanobacteriota</taxon>
        <taxon>Cyanophyceae</taxon>
        <taxon>Gloeobacterales</taxon>
        <taxon>Gloeobacteraceae</taxon>
        <taxon>Gloeobacter</taxon>
        <taxon>Gloeobacter morelensis</taxon>
    </lineage>
</organism>
<dbReference type="RefSeq" id="WP_230841740.1">
    <property type="nucleotide sequence ID" value="NZ_CP063845.1"/>
</dbReference>
<evidence type="ECO:0000313" key="2">
    <source>
        <dbReference type="Proteomes" id="UP001054846"/>
    </source>
</evidence>
<accession>A0ABY3PMQ9</accession>
<gene>
    <name evidence="1" type="ORF">ISF26_00045</name>
</gene>
<sequence>MTIESCLRPVAVRRLGKARLWCALALLAFCTAEPARSIPQRSKSALIPLVSLPATQQRALATAGRADPFRPPTAALILSPPQATPAPTLKPKPTPRIVVPRVLGIISTPTDTFAIVERGDQQAIVHPGDRVGTAVVQTISAHTGQVSFQQGSRRMVRTLEARP</sequence>
<protein>
    <submittedName>
        <fullName evidence="1">Uncharacterized protein</fullName>
    </submittedName>
</protein>
<dbReference type="EMBL" id="CP063845">
    <property type="protein sequence ID" value="UFP94687.1"/>
    <property type="molecule type" value="Genomic_DNA"/>
</dbReference>